<reference evidence="3" key="2">
    <citation type="submission" date="2015-08" db="EMBL/GenBank/DDBJ databases">
        <authorList>
            <person name="Babu N.S."/>
            <person name="Beckwith C.J."/>
            <person name="Beseler K.G."/>
            <person name="Brison A."/>
            <person name="Carone J.V."/>
            <person name="Caskin T.P."/>
            <person name="Diamond M."/>
            <person name="Durham M.E."/>
            <person name="Foxe J.M."/>
            <person name="Go M."/>
            <person name="Henderson B.A."/>
            <person name="Jones I.B."/>
            <person name="McGettigan J.A."/>
            <person name="Micheletti S.J."/>
            <person name="Nasrallah M.E."/>
            <person name="Ortiz D."/>
            <person name="Piller C.R."/>
            <person name="Privatt S.R."/>
            <person name="Schneider S.L."/>
            <person name="Sharp S."/>
            <person name="Smith T.C."/>
            <person name="Stanton J.D."/>
            <person name="Ullery H.E."/>
            <person name="Wilson R.J."/>
            <person name="Serrano M.G."/>
            <person name="Buck G."/>
            <person name="Lee V."/>
            <person name="Wang Y."/>
            <person name="Carvalho R."/>
            <person name="Voegtly L."/>
            <person name="Shi R."/>
            <person name="Duckworth R."/>
            <person name="Johnson A."/>
            <person name="Loviza R."/>
            <person name="Walstead R."/>
            <person name="Shah Z."/>
            <person name="Kiflezghi M."/>
            <person name="Wade K."/>
            <person name="Ball S.L."/>
            <person name="Bradley K.W."/>
            <person name="Asai D.J."/>
            <person name="Bowman C.A."/>
            <person name="Russell D.A."/>
            <person name="Pope W.H."/>
            <person name="Jacobs-Sera D."/>
            <person name="Hendrix R.W."/>
            <person name="Hatfull G.F."/>
        </authorList>
    </citation>
    <scope>NUCLEOTIDE SEQUENCE [LARGE SCALE GENOMIC DNA]</scope>
</reference>
<protein>
    <submittedName>
        <fullName evidence="3">Uncharacterized protein</fullName>
    </submittedName>
</protein>
<dbReference type="EMBL" id="JTAI01000039">
    <property type="protein sequence ID" value="PPS95056.1"/>
    <property type="molecule type" value="Genomic_DNA"/>
</dbReference>
<organism evidence="3">
    <name type="scientific">Cryptosporidium hominis</name>
    <dbReference type="NCBI Taxonomy" id="237895"/>
    <lineage>
        <taxon>Eukaryota</taxon>
        <taxon>Sar</taxon>
        <taxon>Alveolata</taxon>
        <taxon>Apicomplexa</taxon>
        <taxon>Conoidasida</taxon>
        <taxon>Coccidia</taxon>
        <taxon>Eucoccidiorida</taxon>
        <taxon>Eimeriorina</taxon>
        <taxon>Cryptosporidiidae</taxon>
        <taxon>Cryptosporidium</taxon>
    </lineage>
</organism>
<dbReference type="VEuPathDB" id="CryptoDB:ChTU502y2012_418g0025"/>
<reference evidence="4 5" key="3">
    <citation type="submission" date="2017-10" db="EMBL/GenBank/DDBJ databases">
        <title>Consistent, comparative and evidence-based genome annotation and re-annotation for the closely-related species, Cryptosporidium parvum, C. hominis and C. tyzzeri.</title>
        <authorList>
            <person name="Baptista R.P."/>
            <person name="Li Y."/>
            <person name="Sateriale A."/>
            <person name="Striepen B."/>
            <person name="Kissinger J.C."/>
        </authorList>
    </citation>
    <scope>NUCLEOTIDE SEQUENCE [LARGE SCALE GENOMIC DNA]</scope>
    <source>
        <strain evidence="4">30976</strain>
    </source>
</reference>
<keyword evidence="2" id="KW-1133">Transmembrane helix</keyword>
<evidence type="ECO:0000256" key="2">
    <source>
        <dbReference type="SAM" id="Phobius"/>
    </source>
</evidence>
<feature type="compositionally biased region" description="Basic and acidic residues" evidence="1">
    <location>
        <begin position="1774"/>
        <end position="1784"/>
    </location>
</feature>
<feature type="transmembrane region" description="Helical" evidence="2">
    <location>
        <begin position="402"/>
        <end position="424"/>
    </location>
</feature>
<keyword evidence="2" id="KW-0812">Transmembrane</keyword>
<keyword evidence="2" id="KW-0472">Membrane</keyword>
<feature type="transmembrane region" description="Helical" evidence="2">
    <location>
        <begin position="334"/>
        <end position="357"/>
    </location>
</feature>
<name>A0A0S4TCL9_CRYHO</name>
<feature type="transmembrane region" description="Helical" evidence="2">
    <location>
        <begin position="1335"/>
        <end position="1356"/>
    </location>
</feature>
<accession>A0A0S4TCL9</accession>
<proteinExistence type="predicted"/>
<sequence>MYFQRQEVIGSPPILASIRSIFSNESKKDKLGPTYQLFVGIGYIFYLIIFMIVITKVIQPNEEYSSIYSIQNILKSANWNPDLSTPKNSMLYNIQTNGDIQNWIYYVLGPPLLNGHIADQNQIIGASLTKCVGEYISNAVENQYIPSDYGVVKVLSQSNCKKTKLNLVSRIASPYKYMEAFFDSSKDYVIQEIESNPELPVLPKLFNKTDIISYTAELLFYNGNIDTYSVVSFSFNLSIFGTFIVDVLSQSASPIKKYIGFPCDGSCNINITQITKSALFFTYCVVFILHLISGIILLISSASGSPSYSSKESERNGLGIESWSNYFKERSLSIAIRISHFSVILLWISSAVLVQLLPNQSLKNILEQSNQAAEKINLNQSSEMPLLNSIIYTIKIASIIKFTGTVIACIASLLMLFRIFQIFSSLFSQVNVPLKTIILFFRKIIGIFFLVNLIILTLALGIIIYLHIDKYSPNIKGIKESISTSIFAIMLAPISISLQEETSEETIYKVPTVIFLSIVLGILTLYLLLIPLSTATIMFIYNEVEILQSLKQNTDNIYTIKTTLSAWIQQIFFLSTFWQSKKVWSFSSQSNDKTIKINHDIQNEIEAQHQQESNNFAKEIILNEGTNKTNKMNEKGINQVIQQKKKQFKKFFELPPKLEYIPYHLFFLIVLFSIVSILWIINIANYQLHTETGEVIWKILDSPFRARSFYTFDPTLDFFPYMFKDCSKKDENLNFLYDKDQLSNIPGELLYGLYQSYRLTNITSLSHLNSWIQKIFIPLIKTKNTQTSEKKNFLMDLGHPTLYSTVNPMLLFKQHFSPVKCNSNPISSGLYLSTISRSKSSLSIKDISNFNPLSVNNVPTSLSVPNTQIQKIRNIFARILKLVNFNHGIFSRELTTSAEKSSHMESTLSSSGVDRIFFLYAGKESEISEQFNKSLHGNDEGNLFWVIRSYSLSTGSDVNVDLITSLDSFASNEDFNIPFDGLFDYSMDTLEIYFPIIIPNQNSVSLIKLKFELLRTGKIEIEYSFDFVKHEWIKQTINQNGIYIDSKNQEISEDVDGNENESENQVKDSDSNSGIWVFSFVLIGIQCFIFLIFLILVIYNFYRKRLLRKRLMNQINYKMDISESESESEIQKKKKIRKLGIRKIVRKIGRKEIENEQTTIKKQKLETFGNVHLNEKKNVLEFRKKKFAHKKQNKDIKEEITDSKQIVEEELYDEDILILYKLSNFNILIIVIMLIAFFVLFFSSIAYYILIISTKISININSIDIEGGFNSIASSHGDPLPWEIEISNLNDINSKLNMIGSSSGFYNDNVFSFSNLFETINNIQEISGYFEMFEIIGVFLIITYLSIIFIYSSLLVDRHRRTKILKMRRYMEKTGKKLTGNSFESLSVFTFMDTTSQRGFSWNDANYALFPIFCVVASIILIFSLTGYSILGYQEATYFSYYYSVISSLLMIFNYNSVKQVMMTSITPDISIRFKSNIITFIWKPLYYLLTFFTFNFILKALIPASIIFYMRSVASKNLQISQDTLLSKLNNVAVTRPSIPVFTNDCISLRMKFFIKALYKKLGKFKKFDMNLMKGNTIEEQNETEVNLTEGNPDWIFAKLIPELFNEIIHYKLNIAELVNKDQQGIQEIRDYLGNISLQLLLIQEHLVKIEFLRCKLSMIRQELMKIEDVKKDISRGNRESQHYIDRLLQRLMSINDEIEHLDESNRVLGQEKETVKQKTSSVAANYTLQKEKEKFSTNFLFEYGNSYAKTLFENSKINDIVSSDEYSNEDSDERKDLDEINRNRVSANNNTKKSIINYIDRSDKDDSKVKNIWKRD</sequence>
<feature type="transmembrane region" description="Helical" evidence="2">
    <location>
        <begin position="35"/>
        <end position="54"/>
    </location>
</feature>
<feature type="transmembrane region" description="Helical" evidence="2">
    <location>
        <begin position="1407"/>
        <end position="1430"/>
    </location>
</feature>
<dbReference type="EMBL" id="LN877948">
    <property type="protein sequence ID" value="CUV04570.1"/>
    <property type="molecule type" value="Genomic_DNA"/>
</dbReference>
<reference evidence="4 5" key="1">
    <citation type="submission" date="2014-11" db="EMBL/GenBank/DDBJ databases">
        <title>Comparative genomic analysis of Cryptosporidium hominis reveals occurrence of genetic recombination in virulent subtypes.</title>
        <authorList>
            <person name="Guo Y."/>
            <person name="Tang K."/>
            <person name="Frace M."/>
            <person name="Li N."/>
            <person name="Roellig D.M."/>
            <person name="Sammons S."/>
            <person name="Knipe K."/>
            <person name="Rowe L."/>
            <person name="Feng Y."/>
            <person name="Xiao L."/>
        </authorList>
    </citation>
    <scope>NUCLEOTIDE SEQUENCE [LARGE SCALE GENOMIC DNA]</scope>
    <source>
        <strain evidence="4">30976</strain>
    </source>
</reference>
<dbReference type="VEuPathDB" id="CryptoDB:GY17_00002167"/>
<feature type="transmembrane region" description="Helical" evidence="2">
    <location>
        <begin position="278"/>
        <end position="299"/>
    </location>
</feature>
<feature type="transmembrane region" description="Helical" evidence="2">
    <location>
        <begin position="1486"/>
        <end position="1511"/>
    </location>
</feature>
<keyword evidence="5" id="KW-1185">Reference proteome</keyword>
<evidence type="ECO:0000313" key="4">
    <source>
        <dbReference type="EMBL" id="PPS95056.1"/>
    </source>
</evidence>
<evidence type="ECO:0000313" key="3">
    <source>
        <dbReference type="EMBL" id="CUV04570.1"/>
    </source>
</evidence>
<feature type="transmembrane region" description="Helical" evidence="2">
    <location>
        <begin position="480"/>
        <end position="498"/>
    </location>
</feature>
<feature type="transmembrane region" description="Helical" evidence="2">
    <location>
        <begin position="1075"/>
        <end position="1102"/>
    </location>
</feature>
<dbReference type="OrthoDB" id="342199at2759"/>
<feature type="transmembrane region" description="Helical" evidence="2">
    <location>
        <begin position="444"/>
        <end position="468"/>
    </location>
</feature>
<feature type="region of interest" description="Disordered" evidence="1">
    <location>
        <begin position="1765"/>
        <end position="1788"/>
    </location>
</feature>
<gene>
    <name evidence="3" type="ORF">CHUDEA2_2140</name>
    <name evidence="4" type="ORF">GY17_00002167</name>
</gene>
<dbReference type="VEuPathDB" id="CryptoDB:Chro.20232"/>
<evidence type="ECO:0000256" key="1">
    <source>
        <dbReference type="SAM" id="MobiDB-lite"/>
    </source>
</evidence>
<dbReference type="Proteomes" id="UP001429100">
    <property type="component" value="Unassembled WGS sequence"/>
</dbReference>
<dbReference type="VEuPathDB" id="CryptoDB:CHUDEA2_2140"/>
<feature type="transmembrane region" description="Helical" evidence="2">
    <location>
        <begin position="1227"/>
        <end position="1250"/>
    </location>
</feature>
<feature type="transmembrane region" description="Helical" evidence="2">
    <location>
        <begin position="1436"/>
        <end position="1455"/>
    </location>
</feature>
<feature type="transmembrane region" description="Helical" evidence="2">
    <location>
        <begin position="513"/>
        <end position="541"/>
    </location>
</feature>
<evidence type="ECO:0000313" key="5">
    <source>
        <dbReference type="Proteomes" id="UP001429100"/>
    </source>
</evidence>
<dbReference type="Proteomes" id="UP000199752">
    <property type="component" value="Chromosome 2"/>
</dbReference>
<feature type="transmembrane region" description="Helical" evidence="2">
    <location>
        <begin position="660"/>
        <end position="681"/>
    </location>
</feature>